<reference evidence="2" key="1">
    <citation type="journal article" date="2024" name="Proc. Natl. Acad. Sci. U.S.A.">
        <title>Extraordinary preservation of gene collinearity over three hundred million years revealed in homosporous lycophytes.</title>
        <authorList>
            <person name="Li C."/>
            <person name="Wickell D."/>
            <person name="Kuo L.Y."/>
            <person name="Chen X."/>
            <person name="Nie B."/>
            <person name="Liao X."/>
            <person name="Peng D."/>
            <person name="Ji J."/>
            <person name="Jenkins J."/>
            <person name="Williams M."/>
            <person name="Shu S."/>
            <person name="Plott C."/>
            <person name="Barry K."/>
            <person name="Rajasekar S."/>
            <person name="Grimwood J."/>
            <person name="Han X."/>
            <person name="Sun S."/>
            <person name="Hou Z."/>
            <person name="He W."/>
            <person name="Dai G."/>
            <person name="Sun C."/>
            <person name="Schmutz J."/>
            <person name="Leebens-Mack J.H."/>
            <person name="Li F.W."/>
            <person name="Wang L."/>
        </authorList>
    </citation>
    <scope>NUCLEOTIDE SEQUENCE [LARGE SCALE GENOMIC DNA]</scope>
    <source>
        <strain evidence="2">cv. PW_Plant_1</strain>
    </source>
</reference>
<name>A0ACC2DHL3_DIPCM</name>
<gene>
    <name evidence="1" type="ORF">O6H91_06G108200</name>
</gene>
<dbReference type="EMBL" id="CM055097">
    <property type="protein sequence ID" value="KAJ7553675.1"/>
    <property type="molecule type" value="Genomic_DNA"/>
</dbReference>
<keyword evidence="2" id="KW-1185">Reference proteome</keyword>
<sequence>MEFEMKINPSVLTEIKTDHSAYEDLKNANNAGAPNDEAQMSVSNIVDAVVDCVDKPVFKEWCQKVAAEMIGTFFIVFAGCGAAMVDHKSQGAVTHVGISLTFGLVVTVVVYSIGHISGAHCNPAVTIAFATVKEFPWKYAPVYIVAQVLAAIASAFALRFIIDDVANIGATIPAGSDLQSLAIETIVTFILMFVVMAVATDPRAVGELGGLTIGSTIALNALFGGPISGASMNPARSFGPAVAANNYDAIWVYILGPIVGAVAGAVTYKVIQIPQQKTL</sequence>
<organism evidence="1 2">
    <name type="scientific">Diphasiastrum complanatum</name>
    <name type="common">Issler's clubmoss</name>
    <name type="synonym">Lycopodium complanatum</name>
    <dbReference type="NCBI Taxonomy" id="34168"/>
    <lineage>
        <taxon>Eukaryota</taxon>
        <taxon>Viridiplantae</taxon>
        <taxon>Streptophyta</taxon>
        <taxon>Embryophyta</taxon>
        <taxon>Tracheophyta</taxon>
        <taxon>Lycopodiopsida</taxon>
        <taxon>Lycopodiales</taxon>
        <taxon>Lycopodiaceae</taxon>
        <taxon>Lycopodioideae</taxon>
        <taxon>Diphasiastrum</taxon>
    </lineage>
</organism>
<proteinExistence type="predicted"/>
<evidence type="ECO:0000313" key="1">
    <source>
        <dbReference type="EMBL" id="KAJ7553675.1"/>
    </source>
</evidence>
<evidence type="ECO:0000313" key="2">
    <source>
        <dbReference type="Proteomes" id="UP001162992"/>
    </source>
</evidence>
<accession>A0ACC2DHL3</accession>
<dbReference type="Proteomes" id="UP001162992">
    <property type="component" value="Chromosome 6"/>
</dbReference>
<protein>
    <submittedName>
        <fullName evidence="1">Uncharacterized protein</fullName>
    </submittedName>
</protein>
<comment type="caution">
    <text evidence="1">The sequence shown here is derived from an EMBL/GenBank/DDBJ whole genome shotgun (WGS) entry which is preliminary data.</text>
</comment>